<gene>
    <name evidence="11" type="ORF">H0I76_14330</name>
</gene>
<dbReference type="GO" id="GO:0016779">
    <property type="term" value="F:nucleotidyltransferase activity"/>
    <property type="evidence" value="ECO:0007669"/>
    <property type="project" value="UniProtKB-KW"/>
</dbReference>
<keyword evidence="8" id="KW-0694">RNA-binding</keyword>
<dbReference type="Pfam" id="PF12627">
    <property type="entry name" value="PolyA_pol_RNAbd"/>
    <property type="match status" value="1"/>
</dbReference>
<dbReference type="AlphaFoldDB" id="A0A8J7MAA5"/>
<keyword evidence="4" id="KW-0548">Nucleotidyltransferase</keyword>
<keyword evidence="3" id="KW-0819">tRNA processing</keyword>
<dbReference type="InterPro" id="IPR043519">
    <property type="entry name" value="NT_sf"/>
</dbReference>
<evidence type="ECO:0000313" key="12">
    <source>
        <dbReference type="Proteomes" id="UP000655420"/>
    </source>
</evidence>
<evidence type="ECO:0000259" key="10">
    <source>
        <dbReference type="Pfam" id="PF12627"/>
    </source>
</evidence>
<feature type="domain" description="tRNA nucleotidyltransferase/poly(A) polymerase RNA and SrmB- binding" evidence="10">
    <location>
        <begin position="193"/>
        <end position="242"/>
    </location>
</feature>
<dbReference type="RefSeq" id="WP_200611083.1">
    <property type="nucleotide sequence ID" value="NZ_JAEHHL010000008.1"/>
</dbReference>
<dbReference type="InterPro" id="IPR050264">
    <property type="entry name" value="Bact_CCA-adding_enz_type3_sf"/>
</dbReference>
<comment type="cofactor">
    <cofactor evidence="1">
        <name>Mg(2+)</name>
        <dbReference type="ChEBI" id="CHEBI:18420"/>
    </cofactor>
</comment>
<dbReference type="InterPro" id="IPR002646">
    <property type="entry name" value="PolA_pol_head_dom"/>
</dbReference>
<keyword evidence="2 8" id="KW-0808">Transferase</keyword>
<keyword evidence="6" id="KW-0547">Nucleotide-binding</keyword>
<protein>
    <submittedName>
        <fullName evidence="11">CCA tRNA nucleotidyltransferase</fullName>
    </submittedName>
</protein>
<evidence type="ECO:0000259" key="9">
    <source>
        <dbReference type="Pfam" id="PF01743"/>
    </source>
</evidence>
<dbReference type="GO" id="GO:0000049">
    <property type="term" value="F:tRNA binding"/>
    <property type="evidence" value="ECO:0007669"/>
    <property type="project" value="TreeGrafter"/>
</dbReference>
<sequence length="405" mass="42817">MIVDLAGSIDPDWRTDRFVSGKWLDDPELAAVLSALRGEAFFVGGCVRNALLGEQPGDIDLATPLTPDEVSARLAEAGLSAVPTGLEHGTITAVSGHRGFEITTFRADVETHGRHATVAFSTDMSTDAERRDLTINALYADGAGRVIDPLGGLADLDARRIRFIGDPHDRIREDYLRILRFFRFTAWYGGDGIEPDGLAACAELAEGIGRLARERIGAELRKLLAARDPAPAMAAMQAAGVLWRCLAGADTALLAPLVHAEAEARHEPDWLVRLAALGATGEAEALRLSNADATTLEAIRSAMQDTGPIAATAFRRGARVAWARLLLAAAAGAPPRSWHDAAQAIDQAAASPLPIRARDLIAAGMEPGPGIGRALAHAEAAWVDSGFSLDKAALLTQALHIGQHS</sequence>
<evidence type="ECO:0000256" key="7">
    <source>
        <dbReference type="ARBA" id="ARBA00022842"/>
    </source>
</evidence>
<evidence type="ECO:0000256" key="4">
    <source>
        <dbReference type="ARBA" id="ARBA00022695"/>
    </source>
</evidence>
<dbReference type="EMBL" id="JAEHHL010000008">
    <property type="protein sequence ID" value="MBK0400374.1"/>
    <property type="molecule type" value="Genomic_DNA"/>
</dbReference>
<dbReference type="PANTHER" id="PTHR46173:SF1">
    <property type="entry name" value="CCA TRNA NUCLEOTIDYLTRANSFERASE 1, MITOCHONDRIAL"/>
    <property type="match status" value="1"/>
</dbReference>
<dbReference type="Gene3D" id="3.30.460.10">
    <property type="entry name" value="Beta Polymerase, domain 2"/>
    <property type="match status" value="1"/>
</dbReference>
<evidence type="ECO:0000256" key="6">
    <source>
        <dbReference type="ARBA" id="ARBA00022741"/>
    </source>
</evidence>
<reference evidence="11" key="1">
    <citation type="submission" date="2020-12" db="EMBL/GenBank/DDBJ databases">
        <title>Bacterial taxonomy.</title>
        <authorList>
            <person name="Pan X."/>
        </authorList>
    </citation>
    <scope>NUCLEOTIDE SEQUENCE</scope>
    <source>
        <strain evidence="11">M0105</strain>
    </source>
</reference>
<dbReference type="GO" id="GO:0000166">
    <property type="term" value="F:nucleotide binding"/>
    <property type="evidence" value="ECO:0007669"/>
    <property type="project" value="UniProtKB-KW"/>
</dbReference>
<dbReference type="SUPFAM" id="SSF81301">
    <property type="entry name" value="Nucleotidyltransferase"/>
    <property type="match status" value="1"/>
</dbReference>
<comment type="similarity">
    <text evidence="8">Belongs to the tRNA nucleotidyltransferase/poly(A) polymerase family.</text>
</comment>
<dbReference type="CDD" id="cd05398">
    <property type="entry name" value="NT_ClassII-CCAase"/>
    <property type="match status" value="1"/>
</dbReference>
<dbReference type="PANTHER" id="PTHR46173">
    <property type="entry name" value="CCA TRNA NUCLEOTIDYLTRANSFERASE 1, MITOCHONDRIAL"/>
    <property type="match status" value="1"/>
</dbReference>
<evidence type="ECO:0000256" key="1">
    <source>
        <dbReference type="ARBA" id="ARBA00001946"/>
    </source>
</evidence>
<keyword evidence="12" id="KW-1185">Reference proteome</keyword>
<dbReference type="Pfam" id="PF01743">
    <property type="entry name" value="PolyA_pol"/>
    <property type="match status" value="1"/>
</dbReference>
<comment type="caution">
    <text evidence="11">The sequence shown here is derived from an EMBL/GenBank/DDBJ whole genome shotgun (WGS) entry which is preliminary data.</text>
</comment>
<evidence type="ECO:0000256" key="8">
    <source>
        <dbReference type="RuleBase" id="RU003953"/>
    </source>
</evidence>
<evidence type="ECO:0000313" key="11">
    <source>
        <dbReference type="EMBL" id="MBK0400374.1"/>
    </source>
</evidence>
<name>A0A8J7MAA5_9RHOB</name>
<keyword evidence="7" id="KW-0460">Magnesium</keyword>
<dbReference type="GO" id="GO:0008033">
    <property type="term" value="P:tRNA processing"/>
    <property type="evidence" value="ECO:0007669"/>
    <property type="project" value="UniProtKB-KW"/>
</dbReference>
<dbReference type="InterPro" id="IPR032828">
    <property type="entry name" value="PolyA_RNA-bd"/>
</dbReference>
<evidence type="ECO:0000256" key="2">
    <source>
        <dbReference type="ARBA" id="ARBA00022679"/>
    </source>
</evidence>
<evidence type="ECO:0000256" key="3">
    <source>
        <dbReference type="ARBA" id="ARBA00022694"/>
    </source>
</evidence>
<dbReference type="SUPFAM" id="SSF81891">
    <property type="entry name" value="Poly A polymerase C-terminal region-like"/>
    <property type="match status" value="1"/>
</dbReference>
<evidence type="ECO:0000256" key="5">
    <source>
        <dbReference type="ARBA" id="ARBA00022723"/>
    </source>
</evidence>
<proteinExistence type="inferred from homology"/>
<dbReference type="GO" id="GO:0046872">
    <property type="term" value="F:metal ion binding"/>
    <property type="evidence" value="ECO:0007669"/>
    <property type="project" value="UniProtKB-KW"/>
</dbReference>
<keyword evidence="5" id="KW-0479">Metal-binding</keyword>
<feature type="domain" description="Poly A polymerase head" evidence="9">
    <location>
        <begin position="40"/>
        <end position="162"/>
    </location>
</feature>
<dbReference type="Proteomes" id="UP000655420">
    <property type="component" value="Unassembled WGS sequence"/>
</dbReference>
<organism evidence="11 12">
    <name type="scientific">Thermohalobaculum xanthum</name>
    <dbReference type="NCBI Taxonomy" id="2753746"/>
    <lineage>
        <taxon>Bacteria</taxon>
        <taxon>Pseudomonadati</taxon>
        <taxon>Pseudomonadota</taxon>
        <taxon>Alphaproteobacteria</taxon>
        <taxon>Rhodobacterales</taxon>
        <taxon>Paracoccaceae</taxon>
        <taxon>Thermohalobaculum</taxon>
    </lineage>
</organism>
<accession>A0A8J7MAA5</accession>
<dbReference type="Gene3D" id="1.10.3090.10">
    <property type="entry name" value="cca-adding enzyme, domain 2"/>
    <property type="match status" value="1"/>
</dbReference>